<evidence type="ECO:0000256" key="1">
    <source>
        <dbReference type="ARBA" id="ARBA00004651"/>
    </source>
</evidence>
<feature type="region of interest" description="Disordered" evidence="11">
    <location>
        <begin position="89"/>
        <end position="131"/>
    </location>
</feature>
<gene>
    <name evidence="12" type="primary">secG</name>
    <name evidence="12" type="ORF">BacF7301_11710</name>
</gene>
<evidence type="ECO:0000256" key="7">
    <source>
        <dbReference type="ARBA" id="ARBA00022989"/>
    </source>
</evidence>
<evidence type="ECO:0000313" key="12">
    <source>
        <dbReference type="EMBL" id="QIU94766.1"/>
    </source>
</evidence>
<evidence type="ECO:0000256" key="6">
    <source>
        <dbReference type="ARBA" id="ARBA00022927"/>
    </source>
</evidence>
<evidence type="ECO:0000313" key="13">
    <source>
        <dbReference type="Proteomes" id="UP000501780"/>
    </source>
</evidence>
<feature type="compositionally biased region" description="Low complexity" evidence="11">
    <location>
        <begin position="107"/>
        <end position="131"/>
    </location>
</feature>
<evidence type="ECO:0000256" key="11">
    <source>
        <dbReference type="SAM" id="MobiDB-lite"/>
    </source>
</evidence>
<dbReference type="Pfam" id="PF03840">
    <property type="entry name" value="SecG"/>
    <property type="match status" value="1"/>
</dbReference>
<dbReference type="PANTHER" id="PTHR34182:SF1">
    <property type="entry name" value="PROTEIN-EXPORT MEMBRANE PROTEIN SECG"/>
    <property type="match status" value="1"/>
</dbReference>
<keyword evidence="4 10" id="KW-1003">Cell membrane</keyword>
<evidence type="ECO:0000256" key="3">
    <source>
        <dbReference type="ARBA" id="ARBA00022448"/>
    </source>
</evidence>
<organism evidence="12 13">
    <name type="scientific">Bacteroides faecium</name>
    <dbReference type="NCBI Taxonomy" id="2715212"/>
    <lineage>
        <taxon>Bacteria</taxon>
        <taxon>Pseudomonadati</taxon>
        <taxon>Bacteroidota</taxon>
        <taxon>Bacteroidia</taxon>
        <taxon>Bacteroidales</taxon>
        <taxon>Bacteroidaceae</taxon>
        <taxon>Bacteroides</taxon>
    </lineage>
</organism>
<keyword evidence="8 10" id="KW-0811">Translocation</keyword>
<evidence type="ECO:0000256" key="2">
    <source>
        <dbReference type="ARBA" id="ARBA00008445"/>
    </source>
</evidence>
<name>A0A6H0KMU0_9BACE</name>
<proteinExistence type="inferred from homology"/>
<dbReference type="Proteomes" id="UP000501780">
    <property type="component" value="Chromosome"/>
</dbReference>
<reference evidence="12 13" key="1">
    <citation type="submission" date="2020-03" db="EMBL/GenBank/DDBJ databases">
        <title>Genomic analysis of Bacteroides faecium CBA7301.</title>
        <authorList>
            <person name="Kim J."/>
            <person name="Roh S.W."/>
        </authorList>
    </citation>
    <scope>NUCLEOTIDE SEQUENCE [LARGE SCALE GENOMIC DNA]</scope>
    <source>
        <strain evidence="12 13">CBA7301</strain>
    </source>
</reference>
<dbReference type="GO" id="GO:0015450">
    <property type="term" value="F:protein-transporting ATPase activity"/>
    <property type="evidence" value="ECO:0007669"/>
    <property type="project" value="UniProtKB-UniRule"/>
</dbReference>
<dbReference type="AlphaFoldDB" id="A0A6H0KMU0"/>
<keyword evidence="3 10" id="KW-0813">Transport</keyword>
<keyword evidence="9 10" id="KW-0472">Membrane</keyword>
<dbReference type="PANTHER" id="PTHR34182">
    <property type="entry name" value="PROTEIN-EXPORT MEMBRANE PROTEIN SECG"/>
    <property type="match status" value="1"/>
</dbReference>
<dbReference type="EMBL" id="CP050831">
    <property type="protein sequence ID" value="QIU94766.1"/>
    <property type="molecule type" value="Genomic_DNA"/>
</dbReference>
<keyword evidence="6 10" id="KW-0653">Protein transport</keyword>
<dbReference type="GO" id="GO:0065002">
    <property type="term" value="P:intracellular protein transmembrane transport"/>
    <property type="evidence" value="ECO:0007669"/>
    <property type="project" value="TreeGrafter"/>
</dbReference>
<dbReference type="RefSeq" id="WP_044656265.1">
    <property type="nucleotide sequence ID" value="NZ_CP050831.1"/>
</dbReference>
<comment type="similarity">
    <text evidence="2 10">Belongs to the SecG family.</text>
</comment>
<protein>
    <recommendedName>
        <fullName evidence="10">Protein-export membrane protein SecG</fullName>
    </recommendedName>
</protein>
<comment type="caution">
    <text evidence="10">Lacks conserved residue(s) required for the propagation of feature annotation.</text>
</comment>
<comment type="subcellular location">
    <subcellularLocation>
        <location evidence="1 10">Cell membrane</location>
        <topology evidence="1 10">Multi-pass membrane protein</topology>
    </subcellularLocation>
</comment>
<sequence>MYLLFVILMVIAALLMCFIVLIQNSKGGGLASGFSSSNAIMGVRKTTDFLEKATWGLAIFMVVMSIATAYVVPRSAVATDAVLEQAQKEQQTNPYNLPAGTAAPQSEAPATNAPATETPAPAAETPAPAAE</sequence>
<feature type="transmembrane region" description="Helical" evidence="10">
    <location>
        <begin position="55"/>
        <end position="72"/>
    </location>
</feature>
<evidence type="ECO:0000256" key="4">
    <source>
        <dbReference type="ARBA" id="ARBA00022475"/>
    </source>
</evidence>
<dbReference type="InterPro" id="IPR004692">
    <property type="entry name" value="SecG"/>
</dbReference>
<evidence type="ECO:0000256" key="10">
    <source>
        <dbReference type="RuleBase" id="RU365087"/>
    </source>
</evidence>
<evidence type="ECO:0000256" key="5">
    <source>
        <dbReference type="ARBA" id="ARBA00022692"/>
    </source>
</evidence>
<dbReference type="NCBIfam" id="TIGR00810">
    <property type="entry name" value="secG"/>
    <property type="match status" value="1"/>
</dbReference>
<dbReference type="GO" id="GO:0009306">
    <property type="term" value="P:protein secretion"/>
    <property type="evidence" value="ECO:0007669"/>
    <property type="project" value="UniProtKB-UniRule"/>
</dbReference>
<keyword evidence="13" id="KW-1185">Reference proteome</keyword>
<dbReference type="GO" id="GO:0043952">
    <property type="term" value="P:protein transport by the Sec complex"/>
    <property type="evidence" value="ECO:0007669"/>
    <property type="project" value="TreeGrafter"/>
</dbReference>
<accession>A0A6H0KMU0</accession>
<evidence type="ECO:0000256" key="8">
    <source>
        <dbReference type="ARBA" id="ARBA00023010"/>
    </source>
</evidence>
<evidence type="ECO:0000256" key="9">
    <source>
        <dbReference type="ARBA" id="ARBA00023136"/>
    </source>
</evidence>
<dbReference type="GO" id="GO:0005886">
    <property type="term" value="C:plasma membrane"/>
    <property type="evidence" value="ECO:0007669"/>
    <property type="project" value="UniProtKB-SubCell"/>
</dbReference>
<dbReference type="KEGG" id="bfc:BacF7301_11710"/>
<dbReference type="GeneID" id="82177005"/>
<keyword evidence="5 10" id="KW-0812">Transmembrane</keyword>
<comment type="function">
    <text evidence="10">Involved in protein export. Participates in an early event of protein translocation.</text>
</comment>
<keyword evidence="7 10" id="KW-1133">Transmembrane helix</keyword>